<dbReference type="PROSITE" id="PS00216">
    <property type="entry name" value="SUGAR_TRANSPORT_1"/>
    <property type="match status" value="1"/>
</dbReference>
<proteinExistence type="inferred from homology"/>
<evidence type="ECO:0000256" key="7">
    <source>
        <dbReference type="ARBA" id="ARBA00049119"/>
    </source>
</evidence>
<feature type="compositionally biased region" description="Basic and acidic residues" evidence="9">
    <location>
        <begin position="14"/>
        <end position="31"/>
    </location>
</feature>
<comment type="subcellular location">
    <subcellularLocation>
        <location evidence="1">Membrane</location>
        <topology evidence="1">Multi-pass membrane protein</topology>
    </subcellularLocation>
</comment>
<feature type="transmembrane region" description="Helical" evidence="10">
    <location>
        <begin position="214"/>
        <end position="233"/>
    </location>
</feature>
<dbReference type="Gene3D" id="1.20.1250.20">
    <property type="entry name" value="MFS general substrate transporter like domains"/>
    <property type="match status" value="1"/>
</dbReference>
<evidence type="ECO:0000259" key="11">
    <source>
        <dbReference type="PROSITE" id="PS50850"/>
    </source>
</evidence>
<dbReference type="PANTHER" id="PTHR48022:SF36">
    <property type="entry name" value="LACTOSE PERMEASE, PUTATIVE (AFU_ORTHOLOGUE AFUA_1G17310)-RELATED"/>
    <property type="match status" value="1"/>
</dbReference>
<dbReference type="GO" id="GO:0005351">
    <property type="term" value="F:carbohydrate:proton symporter activity"/>
    <property type="evidence" value="ECO:0007669"/>
    <property type="project" value="TreeGrafter"/>
</dbReference>
<dbReference type="AlphaFoldDB" id="A0A409VST1"/>
<organism evidence="12 13">
    <name type="scientific">Gymnopilus dilepis</name>
    <dbReference type="NCBI Taxonomy" id="231916"/>
    <lineage>
        <taxon>Eukaryota</taxon>
        <taxon>Fungi</taxon>
        <taxon>Dikarya</taxon>
        <taxon>Basidiomycota</taxon>
        <taxon>Agaricomycotina</taxon>
        <taxon>Agaricomycetes</taxon>
        <taxon>Agaricomycetidae</taxon>
        <taxon>Agaricales</taxon>
        <taxon>Agaricineae</taxon>
        <taxon>Hymenogastraceae</taxon>
        <taxon>Gymnopilus</taxon>
    </lineage>
</organism>
<keyword evidence="4 10" id="KW-0812">Transmembrane</keyword>
<feature type="region of interest" description="Disordered" evidence="9">
    <location>
        <begin position="1"/>
        <end position="31"/>
    </location>
</feature>
<evidence type="ECO:0000313" key="12">
    <source>
        <dbReference type="EMBL" id="PPQ69324.1"/>
    </source>
</evidence>
<feature type="transmembrane region" description="Helical" evidence="10">
    <location>
        <begin position="392"/>
        <end position="411"/>
    </location>
</feature>
<dbReference type="InterPro" id="IPR005829">
    <property type="entry name" value="Sugar_transporter_CS"/>
</dbReference>
<dbReference type="Pfam" id="PF00083">
    <property type="entry name" value="Sugar_tr"/>
    <property type="match status" value="1"/>
</dbReference>
<dbReference type="PANTHER" id="PTHR48022">
    <property type="entry name" value="PLASTIDIC GLUCOSE TRANSPORTER 4"/>
    <property type="match status" value="1"/>
</dbReference>
<evidence type="ECO:0000256" key="2">
    <source>
        <dbReference type="ARBA" id="ARBA00010992"/>
    </source>
</evidence>
<comment type="similarity">
    <text evidence="2 8">Belongs to the major facilitator superfamily. Sugar transporter (TC 2.A.1.1) family.</text>
</comment>
<evidence type="ECO:0000256" key="4">
    <source>
        <dbReference type="ARBA" id="ARBA00022692"/>
    </source>
</evidence>
<feature type="transmembrane region" description="Helical" evidence="10">
    <location>
        <begin position="120"/>
        <end position="140"/>
    </location>
</feature>
<comment type="caution">
    <text evidence="12">The sequence shown here is derived from an EMBL/GenBank/DDBJ whole genome shotgun (WGS) entry which is preliminary data.</text>
</comment>
<dbReference type="OrthoDB" id="6133115at2759"/>
<feature type="transmembrane region" description="Helical" evidence="10">
    <location>
        <begin position="173"/>
        <end position="193"/>
    </location>
</feature>
<feature type="transmembrane region" description="Helical" evidence="10">
    <location>
        <begin position="326"/>
        <end position="345"/>
    </location>
</feature>
<evidence type="ECO:0000313" key="13">
    <source>
        <dbReference type="Proteomes" id="UP000284706"/>
    </source>
</evidence>
<evidence type="ECO:0000256" key="8">
    <source>
        <dbReference type="RuleBase" id="RU003346"/>
    </source>
</evidence>
<feature type="transmembrane region" description="Helical" evidence="10">
    <location>
        <begin position="73"/>
        <end position="91"/>
    </location>
</feature>
<dbReference type="NCBIfam" id="TIGR00879">
    <property type="entry name" value="SP"/>
    <property type="match status" value="1"/>
</dbReference>
<dbReference type="PROSITE" id="PS50850">
    <property type="entry name" value="MFS"/>
    <property type="match status" value="1"/>
</dbReference>
<keyword evidence="6 10" id="KW-0472">Membrane</keyword>
<dbReference type="FunFam" id="1.20.1250.20:FF:000134">
    <property type="entry name" value="MFS sugar transporter protein"/>
    <property type="match status" value="1"/>
</dbReference>
<feature type="transmembrane region" description="Helical" evidence="10">
    <location>
        <begin position="431"/>
        <end position="452"/>
    </location>
</feature>
<dbReference type="STRING" id="231916.A0A409VST1"/>
<dbReference type="InterPro" id="IPR020846">
    <property type="entry name" value="MFS_dom"/>
</dbReference>
<feature type="transmembrane region" description="Helical" evidence="10">
    <location>
        <begin position="147"/>
        <end position="167"/>
    </location>
</feature>
<gene>
    <name evidence="12" type="ORF">CVT26_002556</name>
</gene>
<protein>
    <recommendedName>
        <fullName evidence="11">Major facilitator superfamily (MFS) profile domain-containing protein</fullName>
    </recommendedName>
</protein>
<feature type="transmembrane region" description="Helical" evidence="10">
    <location>
        <begin position="239"/>
        <end position="258"/>
    </location>
</feature>
<evidence type="ECO:0000256" key="10">
    <source>
        <dbReference type="SAM" id="Phobius"/>
    </source>
</evidence>
<dbReference type="Proteomes" id="UP000284706">
    <property type="component" value="Unassembled WGS sequence"/>
</dbReference>
<feature type="domain" description="Major facilitator superfamily (MFS) profile" evidence="11">
    <location>
        <begin position="78"/>
        <end position="526"/>
    </location>
</feature>
<dbReference type="InterPro" id="IPR005828">
    <property type="entry name" value="MFS_sugar_transport-like"/>
</dbReference>
<evidence type="ECO:0000256" key="1">
    <source>
        <dbReference type="ARBA" id="ARBA00004141"/>
    </source>
</evidence>
<reference evidence="12 13" key="1">
    <citation type="journal article" date="2018" name="Evol. Lett.">
        <title>Horizontal gene cluster transfer increased hallucinogenic mushroom diversity.</title>
        <authorList>
            <person name="Reynolds H.T."/>
            <person name="Vijayakumar V."/>
            <person name="Gluck-Thaler E."/>
            <person name="Korotkin H.B."/>
            <person name="Matheny P.B."/>
            <person name="Slot J.C."/>
        </authorList>
    </citation>
    <scope>NUCLEOTIDE SEQUENCE [LARGE SCALE GENOMIC DNA]</scope>
    <source>
        <strain evidence="12 13">SRW20</strain>
    </source>
</reference>
<feature type="transmembrane region" description="Helical" evidence="10">
    <location>
        <begin position="473"/>
        <end position="491"/>
    </location>
</feature>
<dbReference type="GO" id="GO:0016020">
    <property type="term" value="C:membrane"/>
    <property type="evidence" value="ECO:0007669"/>
    <property type="project" value="UniProtKB-SubCell"/>
</dbReference>
<keyword evidence="5 10" id="KW-1133">Transmembrane helix</keyword>
<keyword evidence="3 8" id="KW-0813">Transport</keyword>
<name>A0A409VST1_9AGAR</name>
<keyword evidence="13" id="KW-1185">Reference proteome</keyword>
<evidence type="ECO:0000256" key="5">
    <source>
        <dbReference type="ARBA" id="ARBA00022989"/>
    </source>
</evidence>
<dbReference type="EMBL" id="NHYE01005575">
    <property type="protein sequence ID" value="PPQ69324.1"/>
    <property type="molecule type" value="Genomic_DNA"/>
</dbReference>
<comment type="catalytic activity">
    <reaction evidence="7">
        <text>myo-inositol(out) + H(+)(out) = myo-inositol(in) + H(+)(in)</text>
        <dbReference type="Rhea" id="RHEA:60364"/>
        <dbReference type="ChEBI" id="CHEBI:15378"/>
        <dbReference type="ChEBI" id="CHEBI:17268"/>
    </reaction>
</comment>
<evidence type="ECO:0000256" key="9">
    <source>
        <dbReference type="SAM" id="MobiDB-lite"/>
    </source>
</evidence>
<dbReference type="InterPro" id="IPR036259">
    <property type="entry name" value="MFS_trans_sf"/>
</dbReference>
<dbReference type="InterPro" id="IPR003663">
    <property type="entry name" value="Sugar/inositol_transpt"/>
</dbReference>
<evidence type="ECO:0000256" key="3">
    <source>
        <dbReference type="ARBA" id="ARBA00022448"/>
    </source>
</evidence>
<accession>A0A409VST1</accession>
<dbReference type="InterPro" id="IPR050360">
    <property type="entry name" value="MFS_Sugar_Transporters"/>
</dbReference>
<evidence type="ECO:0000256" key="6">
    <source>
        <dbReference type="ARBA" id="ARBA00023136"/>
    </source>
</evidence>
<dbReference type="InParanoid" id="A0A409VST1"/>
<sequence length="571" mass="62867">MAEEKSDIVSTDSNSKEKISQSEHAHDDEKFELKTVKPGDRILTETEKKRVRNAAYAAATANGQLDKWSKESLHLYFACFVSFLCACANGYDGSLFSGLSPMPYYQSAFQSGIVGNKVSLIFSMYTVGSMIGAFSAGPIADRFGRRVGMFVGGIVIIVGMITVASAHHINQLIGGRFILGWGISIMTVAAPSYCLEISPPHWRGKMVGVYNNGWFGGSVPAAAITFGCLYINSNWSWRIPMIFQGVPAGFVLIFVWFIPESPRWLMQNGRSEEARAFLVKYHGNNDPHSPLVKLEWEEFQEKIQIDGSDKRWWDYRALFMTKNARWRFAMVLMISIFGQFSGNGLGYFNNVIYGQLGYDSPATQLGLNLANSCGSAVVGLTAASLSDRMPRIKVLSIGTFICALLLAVNAGCNAKWAETPTDANGNLIDPPLAIARLGLAAYFLFNFVYTFSYTPLQGVYPVENLENTARAKGMALSGVLVSLVGFINTYAGPIALANIKNNYTWVFVGWDLIEASLWYLCGVETVGRTVEELDEIYNAPYPPFASRKFNATLAVTKDGHVDAVVEEDNQI</sequence>
<dbReference type="SUPFAM" id="SSF103473">
    <property type="entry name" value="MFS general substrate transporter"/>
    <property type="match status" value="1"/>
</dbReference>